<feature type="non-terminal residue" evidence="2">
    <location>
        <position position="341"/>
    </location>
</feature>
<feature type="compositionally biased region" description="Gly residues" evidence="1">
    <location>
        <begin position="67"/>
        <end position="79"/>
    </location>
</feature>
<feature type="compositionally biased region" description="Basic and acidic residues" evidence="1">
    <location>
        <begin position="56"/>
        <end position="66"/>
    </location>
</feature>
<dbReference type="EMBL" id="CADCTP010000245">
    <property type="protein sequence ID" value="CAA9266822.1"/>
    <property type="molecule type" value="Genomic_DNA"/>
</dbReference>
<feature type="region of interest" description="Disordered" evidence="1">
    <location>
        <begin position="30"/>
        <end position="153"/>
    </location>
</feature>
<feature type="compositionally biased region" description="Basic residues" evidence="1">
    <location>
        <begin position="253"/>
        <end position="267"/>
    </location>
</feature>
<protein>
    <submittedName>
        <fullName evidence="2">Uncharacterized protein</fullName>
    </submittedName>
</protein>
<feature type="compositionally biased region" description="Basic residues" evidence="1">
    <location>
        <begin position="284"/>
        <end position="295"/>
    </location>
</feature>
<reference evidence="2" key="1">
    <citation type="submission" date="2020-02" db="EMBL/GenBank/DDBJ databases">
        <authorList>
            <person name="Meier V. D."/>
        </authorList>
    </citation>
    <scope>NUCLEOTIDE SEQUENCE</scope>
    <source>
        <strain evidence="2">AVDCRST_MAG41</strain>
    </source>
</reference>
<organism evidence="2">
    <name type="scientific">uncultured Mycobacteriales bacterium</name>
    <dbReference type="NCBI Taxonomy" id="581187"/>
    <lineage>
        <taxon>Bacteria</taxon>
        <taxon>Bacillati</taxon>
        <taxon>Actinomycetota</taxon>
        <taxon>Actinomycetes</taxon>
        <taxon>Mycobacteriales</taxon>
        <taxon>environmental samples</taxon>
    </lineage>
</organism>
<evidence type="ECO:0000313" key="2">
    <source>
        <dbReference type="EMBL" id="CAA9266822.1"/>
    </source>
</evidence>
<sequence>ERDPDGGAAGVPVADPGRAVALAGRRLVPGAARGDAAGPLGGRPGEPGRRPGGAADPRRGHVRRGDAGGAGAGPAGHPGAGRPVGQRRPGARHAGDPAGHPAVGGRDRAGQAARVLGHRAGVPRGDAAAGAVVLPRGRPVGAPDRGGLPGDRAAAGHRLRDLAGAVHAAGPHHHLGGAGLPDGVRADRRHAGHLRAGHRERADRGDGPQRRLRRLVRDHRAPAGQDLVPAGAEPVRGARRLGPGRPGADHRAAQRRHDRGAAQRRRARLDVPRAAPHPGGPALPRHRVRHPVRRAGRGDRRPGVAAGPGGEPAAGGRRDLGDDRPAAHPDPQARPRAAHRL</sequence>
<dbReference type="AlphaFoldDB" id="A0A6J4J4F2"/>
<feature type="compositionally biased region" description="Basic and acidic residues" evidence="1">
    <location>
        <begin position="316"/>
        <end position="333"/>
    </location>
</feature>
<name>A0A6J4J4F2_9ACTN</name>
<feature type="non-terminal residue" evidence="2">
    <location>
        <position position="1"/>
    </location>
</feature>
<gene>
    <name evidence="2" type="ORF">AVDCRST_MAG41-2674</name>
</gene>
<evidence type="ECO:0000256" key="1">
    <source>
        <dbReference type="SAM" id="MobiDB-lite"/>
    </source>
</evidence>
<accession>A0A6J4J4F2</accession>
<feature type="region of interest" description="Disordered" evidence="1">
    <location>
        <begin position="218"/>
        <end position="341"/>
    </location>
</feature>
<proteinExistence type="predicted"/>